<keyword evidence="16" id="KW-1185">Reference proteome</keyword>
<dbReference type="EC" id="2.7.1.-" evidence="12"/>
<dbReference type="PANTHER" id="PTHR19443:SF30">
    <property type="entry name" value="GLUCOKINASE-1-RELATED"/>
    <property type="match status" value="1"/>
</dbReference>
<accession>A0A1X2I8W8</accession>
<dbReference type="UniPathway" id="UPA00109">
    <property type="reaction ID" value="UER00180"/>
</dbReference>
<dbReference type="CDD" id="cd24018">
    <property type="entry name" value="ASKHA_NBD_HK_fungi"/>
    <property type="match status" value="1"/>
</dbReference>
<dbReference type="EMBL" id="MCGE01000023">
    <property type="protein sequence ID" value="ORZ10867.1"/>
    <property type="molecule type" value="Genomic_DNA"/>
</dbReference>
<feature type="domain" description="Hexokinase N-terminal" evidence="13">
    <location>
        <begin position="25"/>
        <end position="218"/>
    </location>
</feature>
<dbReference type="GO" id="GO:0006096">
    <property type="term" value="P:glycolytic process"/>
    <property type="evidence" value="ECO:0007669"/>
    <property type="project" value="UniProtKB-UniPathway"/>
</dbReference>
<keyword evidence="7 12" id="KW-0067">ATP-binding</keyword>
<evidence type="ECO:0000259" key="13">
    <source>
        <dbReference type="Pfam" id="PF00349"/>
    </source>
</evidence>
<evidence type="ECO:0000313" key="16">
    <source>
        <dbReference type="Proteomes" id="UP000193560"/>
    </source>
</evidence>
<dbReference type="Proteomes" id="UP000193560">
    <property type="component" value="Unassembled WGS sequence"/>
</dbReference>
<comment type="catalytic activity">
    <reaction evidence="9">
        <text>a D-hexose + ATP = a D-hexose 6-phosphate + ADP + H(+)</text>
        <dbReference type="Rhea" id="RHEA:22740"/>
        <dbReference type="ChEBI" id="CHEBI:4194"/>
        <dbReference type="ChEBI" id="CHEBI:15378"/>
        <dbReference type="ChEBI" id="CHEBI:30616"/>
        <dbReference type="ChEBI" id="CHEBI:229467"/>
        <dbReference type="ChEBI" id="CHEBI:456216"/>
        <dbReference type="EC" id="2.7.1.1"/>
    </reaction>
    <physiologicalReaction direction="left-to-right" evidence="9">
        <dbReference type="Rhea" id="RHEA:22741"/>
    </physiologicalReaction>
</comment>
<dbReference type="Gene3D" id="3.40.367.20">
    <property type="match status" value="1"/>
</dbReference>
<keyword evidence="6 12" id="KW-0418">Kinase</keyword>
<evidence type="ECO:0000256" key="3">
    <source>
        <dbReference type="ARBA" id="ARBA00009225"/>
    </source>
</evidence>
<evidence type="ECO:0000256" key="8">
    <source>
        <dbReference type="ARBA" id="ARBA00023152"/>
    </source>
</evidence>
<sequence length="475" mass="52269">MAKAHAPKAAQSVPINGSPEQNAYMEDIEKQFIIDKDQLTAIKDHFIVEMEKGLNKDKQTMVMIPSYVEGRLTGQEQGHYLALDLGGTNLRVVLVTLEGHGKFKTVSTKARVSEELKTGPMRDLCDYIADCIDTFLTEQNLSNVDEDLPLGYTFSFPVLQSKINRGILTTWTKGFNCTGAVGKDPVLLLQDALLRKHIPVKITALVNDTVGTLLSNAYQKPDTVAGLILGTGSNGAYIEQMAKIGKWKEGPTTASEMVINMEFGAFDNERVILPVTRFDNKLDRKSINPHFQIFEKLISGMYLGEIVRNVITDMMDRNLLFGQPGQNTEAISGHYQFETSFMSSIESDTSADLSTVRDILDTNLNLTNVDDVELRIVKRICELVGTRASRLAAAAIAGIALHTKVDRKGADIGIDGSLYEFYPSFEDRIYQGIAELMPDYADDIQNIVRLGLARDGSGVGAALTACVADKMLKSK</sequence>
<evidence type="ECO:0000259" key="14">
    <source>
        <dbReference type="Pfam" id="PF03727"/>
    </source>
</evidence>
<dbReference type="GO" id="GO:0005829">
    <property type="term" value="C:cytosol"/>
    <property type="evidence" value="ECO:0007669"/>
    <property type="project" value="TreeGrafter"/>
</dbReference>
<evidence type="ECO:0000313" key="15">
    <source>
        <dbReference type="EMBL" id="ORZ10867.1"/>
    </source>
</evidence>
<dbReference type="SUPFAM" id="SSF53067">
    <property type="entry name" value="Actin-like ATPase domain"/>
    <property type="match status" value="2"/>
</dbReference>
<dbReference type="InterPro" id="IPR043129">
    <property type="entry name" value="ATPase_NBD"/>
</dbReference>
<dbReference type="Pfam" id="PF00349">
    <property type="entry name" value="Hexokinase_1"/>
    <property type="match status" value="1"/>
</dbReference>
<evidence type="ECO:0000256" key="2">
    <source>
        <dbReference type="ARBA" id="ARBA00005028"/>
    </source>
</evidence>
<keyword evidence="8 12" id="KW-0324">Glycolysis</keyword>
<evidence type="ECO:0000256" key="5">
    <source>
        <dbReference type="ARBA" id="ARBA00022741"/>
    </source>
</evidence>
<dbReference type="GO" id="GO:0008865">
    <property type="term" value="F:fructokinase activity"/>
    <property type="evidence" value="ECO:0007669"/>
    <property type="project" value="TreeGrafter"/>
</dbReference>
<dbReference type="InterPro" id="IPR022673">
    <property type="entry name" value="Hexokinase_C"/>
</dbReference>
<comment type="pathway">
    <text evidence="1">Carbohydrate degradation; glycolysis; D-glyceraldehyde 3-phosphate and glycerone phosphate from D-glucose: step 1/4.</text>
</comment>
<proteinExistence type="inferred from homology"/>
<dbReference type="GO" id="GO:0001678">
    <property type="term" value="P:intracellular glucose homeostasis"/>
    <property type="evidence" value="ECO:0007669"/>
    <property type="project" value="InterPro"/>
</dbReference>
<evidence type="ECO:0000256" key="12">
    <source>
        <dbReference type="RuleBase" id="RU362007"/>
    </source>
</evidence>
<dbReference type="GO" id="GO:0006006">
    <property type="term" value="P:glucose metabolic process"/>
    <property type="evidence" value="ECO:0007669"/>
    <property type="project" value="TreeGrafter"/>
</dbReference>
<dbReference type="OrthoDB" id="419537at2759"/>
<keyword evidence="5 12" id="KW-0547">Nucleotide-binding</keyword>
<evidence type="ECO:0000256" key="7">
    <source>
        <dbReference type="ARBA" id="ARBA00022840"/>
    </source>
</evidence>
<dbReference type="GO" id="GO:0005536">
    <property type="term" value="F:D-glucose binding"/>
    <property type="evidence" value="ECO:0007669"/>
    <property type="project" value="InterPro"/>
</dbReference>
<dbReference type="GO" id="GO:0005739">
    <property type="term" value="C:mitochondrion"/>
    <property type="evidence" value="ECO:0007669"/>
    <property type="project" value="TreeGrafter"/>
</dbReference>
<dbReference type="STRING" id="90262.A0A1X2I8W8"/>
<protein>
    <recommendedName>
        <fullName evidence="12">Phosphotransferase</fullName>
        <ecNumber evidence="12">2.7.1.-</ecNumber>
    </recommendedName>
</protein>
<dbReference type="Pfam" id="PF03727">
    <property type="entry name" value="Hexokinase_2"/>
    <property type="match status" value="1"/>
</dbReference>
<comment type="catalytic activity">
    <reaction evidence="11">
        <text>D-glucose + ATP = D-glucose 6-phosphate + ADP + H(+)</text>
        <dbReference type="Rhea" id="RHEA:17825"/>
        <dbReference type="ChEBI" id="CHEBI:4167"/>
        <dbReference type="ChEBI" id="CHEBI:15378"/>
        <dbReference type="ChEBI" id="CHEBI:30616"/>
        <dbReference type="ChEBI" id="CHEBI:61548"/>
        <dbReference type="ChEBI" id="CHEBI:456216"/>
        <dbReference type="EC" id="2.7.1.1"/>
    </reaction>
    <physiologicalReaction direction="left-to-right" evidence="11">
        <dbReference type="Rhea" id="RHEA:17826"/>
    </physiologicalReaction>
</comment>
<gene>
    <name evidence="15" type="ORF">BCR42DRAFT_462350</name>
</gene>
<evidence type="ECO:0000256" key="1">
    <source>
        <dbReference type="ARBA" id="ARBA00004888"/>
    </source>
</evidence>
<evidence type="ECO:0000256" key="11">
    <source>
        <dbReference type="ARBA" id="ARBA00048160"/>
    </source>
</evidence>
<organism evidence="15 16">
    <name type="scientific">Absidia repens</name>
    <dbReference type="NCBI Taxonomy" id="90262"/>
    <lineage>
        <taxon>Eukaryota</taxon>
        <taxon>Fungi</taxon>
        <taxon>Fungi incertae sedis</taxon>
        <taxon>Mucoromycota</taxon>
        <taxon>Mucoromycotina</taxon>
        <taxon>Mucoromycetes</taxon>
        <taxon>Mucorales</taxon>
        <taxon>Cunninghamellaceae</taxon>
        <taxon>Absidia</taxon>
    </lineage>
</organism>
<dbReference type="InterPro" id="IPR001312">
    <property type="entry name" value="Hexokinase"/>
</dbReference>
<dbReference type="FunFam" id="3.40.367.20:FF:000020">
    <property type="entry name" value="Hexokinase-1"/>
    <property type="match status" value="1"/>
</dbReference>
<dbReference type="GO" id="GO:0005524">
    <property type="term" value="F:ATP binding"/>
    <property type="evidence" value="ECO:0007669"/>
    <property type="project" value="UniProtKB-UniRule"/>
</dbReference>
<comment type="catalytic activity">
    <reaction evidence="10">
        <text>D-fructose + ATP = D-fructose 6-phosphate + ADP + H(+)</text>
        <dbReference type="Rhea" id="RHEA:16125"/>
        <dbReference type="ChEBI" id="CHEBI:15378"/>
        <dbReference type="ChEBI" id="CHEBI:30616"/>
        <dbReference type="ChEBI" id="CHEBI:37721"/>
        <dbReference type="ChEBI" id="CHEBI:61527"/>
        <dbReference type="ChEBI" id="CHEBI:456216"/>
        <dbReference type="EC" id="2.7.1.1"/>
    </reaction>
    <physiologicalReaction direction="left-to-right" evidence="10">
        <dbReference type="Rhea" id="RHEA:16126"/>
    </physiologicalReaction>
</comment>
<dbReference type="AlphaFoldDB" id="A0A1X2I8W8"/>
<dbReference type="InterPro" id="IPR022672">
    <property type="entry name" value="Hexokinase_N"/>
</dbReference>
<comment type="similarity">
    <text evidence="3 12">Belongs to the hexokinase family.</text>
</comment>
<dbReference type="FunFam" id="3.30.420.40:FF:000805">
    <property type="entry name" value="Hexokinase-2"/>
    <property type="match status" value="1"/>
</dbReference>
<dbReference type="PROSITE" id="PS51748">
    <property type="entry name" value="HEXOKINASE_2"/>
    <property type="match status" value="1"/>
</dbReference>
<comment type="caution">
    <text evidence="15">The sequence shown here is derived from an EMBL/GenBank/DDBJ whole genome shotgun (WGS) entry which is preliminary data.</text>
</comment>
<dbReference type="Gene3D" id="3.30.420.40">
    <property type="match status" value="1"/>
</dbReference>
<dbReference type="PRINTS" id="PR00475">
    <property type="entry name" value="HEXOKINASE"/>
</dbReference>
<keyword evidence="4 12" id="KW-0808">Transferase</keyword>
<evidence type="ECO:0000256" key="4">
    <source>
        <dbReference type="ARBA" id="ARBA00022679"/>
    </source>
</evidence>
<evidence type="ECO:0000256" key="6">
    <source>
        <dbReference type="ARBA" id="ARBA00022777"/>
    </source>
</evidence>
<feature type="domain" description="Hexokinase C-terminal" evidence="14">
    <location>
        <begin position="225"/>
        <end position="467"/>
    </location>
</feature>
<comment type="pathway">
    <text evidence="2">Carbohydrate metabolism; hexose metabolism.</text>
</comment>
<name>A0A1X2I8W8_9FUNG</name>
<dbReference type="GO" id="GO:0004340">
    <property type="term" value="F:glucokinase activity"/>
    <property type="evidence" value="ECO:0007669"/>
    <property type="project" value="TreeGrafter"/>
</dbReference>
<evidence type="ECO:0000256" key="9">
    <source>
        <dbReference type="ARBA" id="ARBA00044613"/>
    </source>
</evidence>
<dbReference type="PANTHER" id="PTHR19443">
    <property type="entry name" value="HEXOKINASE"/>
    <property type="match status" value="1"/>
</dbReference>
<evidence type="ECO:0000256" key="10">
    <source>
        <dbReference type="ARBA" id="ARBA00047905"/>
    </source>
</evidence>
<reference evidence="15 16" key="1">
    <citation type="submission" date="2016-07" db="EMBL/GenBank/DDBJ databases">
        <title>Pervasive Adenine N6-methylation of Active Genes in Fungi.</title>
        <authorList>
            <consortium name="DOE Joint Genome Institute"/>
            <person name="Mondo S.J."/>
            <person name="Dannebaum R.O."/>
            <person name="Kuo R.C."/>
            <person name="Labutti K."/>
            <person name="Haridas S."/>
            <person name="Kuo A."/>
            <person name="Salamov A."/>
            <person name="Ahrendt S.R."/>
            <person name="Lipzen A."/>
            <person name="Sullivan W."/>
            <person name="Andreopoulos W.B."/>
            <person name="Clum A."/>
            <person name="Lindquist E."/>
            <person name="Daum C."/>
            <person name="Ramamoorthy G.K."/>
            <person name="Gryganskyi A."/>
            <person name="Culley D."/>
            <person name="Magnuson J.K."/>
            <person name="James T.Y."/>
            <person name="O'Malley M.A."/>
            <person name="Stajich J.E."/>
            <person name="Spatafora J.W."/>
            <person name="Visel A."/>
            <person name="Grigoriev I.V."/>
        </authorList>
    </citation>
    <scope>NUCLEOTIDE SEQUENCE [LARGE SCALE GENOMIC DNA]</scope>
    <source>
        <strain evidence="15 16">NRRL 1336</strain>
    </source>
</reference>